<dbReference type="Gene3D" id="3.40.50.450">
    <property type="match status" value="1"/>
</dbReference>
<proteinExistence type="inferred from homology"/>
<dbReference type="Pfam" id="PF02481">
    <property type="entry name" value="DNA_processg_A"/>
    <property type="match status" value="1"/>
</dbReference>
<dbReference type="PANTHER" id="PTHR43022:SF1">
    <property type="entry name" value="PROTEIN SMF"/>
    <property type="match status" value="1"/>
</dbReference>
<dbReference type="AlphaFoldDB" id="A0A948TK05"/>
<reference evidence="3" key="2">
    <citation type="submission" date="2021-04" db="EMBL/GenBank/DDBJ databases">
        <authorList>
            <person name="Gilroy R."/>
        </authorList>
    </citation>
    <scope>NUCLEOTIDE SEQUENCE</scope>
    <source>
        <strain evidence="3">F6-6636</strain>
    </source>
</reference>
<dbReference type="NCBIfam" id="TIGR00732">
    <property type="entry name" value="dprA"/>
    <property type="match status" value="1"/>
</dbReference>
<evidence type="ECO:0000259" key="2">
    <source>
        <dbReference type="Pfam" id="PF02481"/>
    </source>
</evidence>
<dbReference type="Proteomes" id="UP000777303">
    <property type="component" value="Unassembled WGS sequence"/>
</dbReference>
<evidence type="ECO:0000313" key="3">
    <source>
        <dbReference type="EMBL" id="MBU3851946.1"/>
    </source>
</evidence>
<dbReference type="InterPro" id="IPR003488">
    <property type="entry name" value="DprA"/>
</dbReference>
<comment type="caution">
    <text evidence="3">The sequence shown here is derived from an EMBL/GenBank/DDBJ whole genome shotgun (WGS) entry which is preliminary data.</text>
</comment>
<name>A0A948TK05_9LACO</name>
<dbReference type="GO" id="GO:0009294">
    <property type="term" value="P:DNA-mediated transformation"/>
    <property type="evidence" value="ECO:0007669"/>
    <property type="project" value="InterPro"/>
</dbReference>
<accession>A0A948TK05</accession>
<sequence length="285" mass="32337">MHKKLLFLRCWLCRGFSSRCARNLQHYLANHNHYQDLEQLANICKIKPQFRQTFIHDFINVDQQQYQQCQQHHYVTFTSSSYPRQLYEAYSAPPLLFYEGDLQLLTMPMVAIVGARRADNYTYRVLHHLIPQLVKHNICIVSGLAQGADSYAHQLALQYGGKTIGVLGNGLDICYPTKNTQLQQTIKHKGLLLSEYVHGTPARHYHFPQRNRIIAGLCHTLLVTQAQQRSGSLITANLALDDNRNVLAVPGNIDCALSAGCNELIMAGATPYLHPQQILATLQYI</sequence>
<dbReference type="PANTHER" id="PTHR43022">
    <property type="entry name" value="PROTEIN SMF"/>
    <property type="match status" value="1"/>
</dbReference>
<dbReference type="SUPFAM" id="SSF102405">
    <property type="entry name" value="MCP/YpsA-like"/>
    <property type="match status" value="1"/>
</dbReference>
<evidence type="ECO:0000256" key="1">
    <source>
        <dbReference type="ARBA" id="ARBA00006525"/>
    </source>
</evidence>
<gene>
    <name evidence="3" type="primary">dprA</name>
    <name evidence="3" type="ORF">H9901_04535</name>
</gene>
<protein>
    <submittedName>
        <fullName evidence="3">DNA-processing protein DprA</fullName>
    </submittedName>
</protein>
<feature type="domain" description="Smf/DprA SLOG" evidence="2">
    <location>
        <begin position="74"/>
        <end position="282"/>
    </location>
</feature>
<evidence type="ECO:0000313" key="4">
    <source>
        <dbReference type="Proteomes" id="UP000777303"/>
    </source>
</evidence>
<comment type="similarity">
    <text evidence="1">Belongs to the DprA/Smf family.</text>
</comment>
<dbReference type="EMBL" id="JAHLFS010000054">
    <property type="protein sequence ID" value="MBU3851946.1"/>
    <property type="molecule type" value="Genomic_DNA"/>
</dbReference>
<organism evidence="3 4">
    <name type="scientific">Candidatus Paralactobacillus gallistercoris</name>
    <dbReference type="NCBI Taxonomy" id="2838724"/>
    <lineage>
        <taxon>Bacteria</taxon>
        <taxon>Bacillati</taxon>
        <taxon>Bacillota</taxon>
        <taxon>Bacilli</taxon>
        <taxon>Lactobacillales</taxon>
        <taxon>Lactobacillaceae</taxon>
        <taxon>Lactobacillus</taxon>
    </lineage>
</organism>
<dbReference type="InterPro" id="IPR057666">
    <property type="entry name" value="DrpA_SLOG"/>
</dbReference>
<reference evidence="3" key="1">
    <citation type="journal article" date="2021" name="PeerJ">
        <title>Extensive microbial diversity within the chicken gut microbiome revealed by metagenomics and culture.</title>
        <authorList>
            <person name="Gilroy R."/>
            <person name="Ravi A."/>
            <person name="Getino M."/>
            <person name="Pursley I."/>
            <person name="Horton D.L."/>
            <person name="Alikhan N.F."/>
            <person name="Baker D."/>
            <person name="Gharbi K."/>
            <person name="Hall N."/>
            <person name="Watson M."/>
            <person name="Adriaenssens E.M."/>
            <person name="Foster-Nyarko E."/>
            <person name="Jarju S."/>
            <person name="Secka A."/>
            <person name="Antonio M."/>
            <person name="Oren A."/>
            <person name="Chaudhuri R.R."/>
            <person name="La Ragione R."/>
            <person name="Hildebrand F."/>
            <person name="Pallen M.J."/>
        </authorList>
    </citation>
    <scope>NUCLEOTIDE SEQUENCE</scope>
    <source>
        <strain evidence="3">F6-6636</strain>
    </source>
</reference>